<dbReference type="EMBL" id="VUNH01000002">
    <property type="protein sequence ID" value="MST54960.1"/>
    <property type="molecule type" value="Genomic_DNA"/>
</dbReference>
<name>A0A6L5Y9J4_9BACT</name>
<evidence type="ECO:0000259" key="2">
    <source>
        <dbReference type="Pfam" id="PF13476"/>
    </source>
</evidence>
<keyword evidence="4" id="KW-1185">Reference proteome</keyword>
<feature type="region of interest" description="Disordered" evidence="1">
    <location>
        <begin position="509"/>
        <end position="533"/>
    </location>
</feature>
<dbReference type="PANTHER" id="PTHR32114:SF2">
    <property type="entry name" value="ABC TRANSPORTER ABCH.3"/>
    <property type="match status" value="1"/>
</dbReference>
<feature type="domain" description="Rad50/SbcC-type AAA" evidence="2">
    <location>
        <begin position="5"/>
        <end position="204"/>
    </location>
</feature>
<evidence type="ECO:0000313" key="3">
    <source>
        <dbReference type="EMBL" id="MST54960.1"/>
    </source>
</evidence>
<dbReference type="AlphaFoldDB" id="A0A6L5Y9J4"/>
<dbReference type="Pfam" id="PF13476">
    <property type="entry name" value="AAA_23"/>
    <property type="match status" value="1"/>
</dbReference>
<reference evidence="3 4" key="1">
    <citation type="submission" date="2019-08" db="EMBL/GenBank/DDBJ databases">
        <title>In-depth cultivation of the pig gut microbiome towards novel bacterial diversity and tailored functional studies.</title>
        <authorList>
            <person name="Wylensek D."/>
            <person name="Hitch T.C.A."/>
            <person name="Clavel T."/>
        </authorList>
    </citation>
    <scope>NUCLEOTIDE SEQUENCE [LARGE SCALE GENOMIC DNA]</scope>
    <source>
        <strain evidence="3 4">SM-530-WT-4B</strain>
    </source>
</reference>
<dbReference type="GO" id="GO:0006302">
    <property type="term" value="P:double-strand break repair"/>
    <property type="evidence" value="ECO:0007669"/>
    <property type="project" value="InterPro"/>
</dbReference>
<feature type="region of interest" description="Disordered" evidence="1">
    <location>
        <begin position="207"/>
        <end position="235"/>
    </location>
</feature>
<accession>A0A6L5Y9J4</accession>
<evidence type="ECO:0000313" key="4">
    <source>
        <dbReference type="Proteomes" id="UP000473699"/>
    </source>
</evidence>
<dbReference type="InterPro" id="IPR038729">
    <property type="entry name" value="Rad50/SbcC_AAA"/>
</dbReference>
<sequence>MRLCRLHFKNLNSLAGEWNVDFESPEFRGGLFAITGPTGAGKSTLLDAVCLALYGRTPRLERVNTSGNEIMTRGERECFAEAVFEIGGERYSAFWSQKKSARKGAAREWQAPKCRFSRLGHGEEVLADSVSSMAKKVEEICHLDFERFTRTVMLPQGGFAAFLQADGADRAKLLEELTGAEIYRQISREVYDRTKRERFELEQIRSSQAEHAPLSDEARAAAQRRAAVSETREKELRVREKELRQALDCSARRDSLAARRAEHERARSELDEERAAFAPQAEKLARAERAAQGGDLYAALTRSRSRRGAAEAELERLEAEASAGAQRREAEERQRAAAAEELALLKKEHGEQAELLAKVHDLDREIESHALRCHEQEARIAELENSFAAGDAQDIAVLAELNQLKFEAEAMGRSLDGAREEKEQAMAAMYRADLSMLSARLEEGTPCPLCGALHHPAPYQRSALQEEELKLHQNAEKAARKTADLERKLASMQEKVSALQMEHKRLSTLGQTAQRSLQDARETLAREQENLESRQRVRRELFGERRPETEAAKLKEALAAAENALTEAEARRHQSALAAARAETELAGVRQDLAELSDEIAAQQAQFDERLKRLGFAEESAWRTAALSEEEIAGLRARSEELQRREDSLRSQALLLSEEERALGDVPERAAADLKAALEACGSELTELLKNRGADEQTLRHDDECRRRLAELRQAEARQRKIYDLWTRLNDRIGSASGDQFSRYVQGLTFRRLVRAANAQLAQLSDRYRLKAAADDALRLDVVDLWQGGEARTSRNLSGGESFIVSLALALALSHGMKEVKVDSLFLDEGFGTLDEETLETVLDCLNRLRESGKLVGVISHVKTLRERIDARLTLTPGPGGHSALSGPGCSRLG</sequence>
<gene>
    <name evidence="3" type="ORF">FYJ74_02695</name>
</gene>
<dbReference type="SUPFAM" id="SSF52540">
    <property type="entry name" value="P-loop containing nucleoside triphosphate hydrolases"/>
    <property type="match status" value="1"/>
</dbReference>
<dbReference type="PANTHER" id="PTHR32114">
    <property type="entry name" value="ABC TRANSPORTER ABCH.3"/>
    <property type="match status" value="1"/>
</dbReference>
<comment type="caution">
    <text evidence="3">The sequence shown here is derived from an EMBL/GenBank/DDBJ whole genome shotgun (WGS) entry which is preliminary data.</text>
</comment>
<feature type="region of interest" description="Disordered" evidence="1">
    <location>
        <begin position="311"/>
        <end position="334"/>
    </location>
</feature>
<feature type="compositionally biased region" description="Basic and acidic residues" evidence="1">
    <location>
        <begin position="518"/>
        <end position="533"/>
    </location>
</feature>
<dbReference type="GO" id="GO:0016887">
    <property type="term" value="F:ATP hydrolysis activity"/>
    <property type="evidence" value="ECO:0007669"/>
    <property type="project" value="InterPro"/>
</dbReference>
<protein>
    <submittedName>
        <fullName evidence="3">AAA family ATPase</fullName>
    </submittedName>
</protein>
<dbReference type="RefSeq" id="WP_154528068.1">
    <property type="nucleotide sequence ID" value="NZ_VUNH01000002.1"/>
</dbReference>
<evidence type="ECO:0000256" key="1">
    <source>
        <dbReference type="SAM" id="MobiDB-lite"/>
    </source>
</evidence>
<organism evidence="3 4">
    <name type="scientific">Pyramidobacter porci</name>
    <dbReference type="NCBI Taxonomy" id="2605789"/>
    <lineage>
        <taxon>Bacteria</taxon>
        <taxon>Thermotogati</taxon>
        <taxon>Synergistota</taxon>
        <taxon>Synergistia</taxon>
        <taxon>Synergistales</taxon>
        <taxon>Dethiosulfovibrionaceae</taxon>
        <taxon>Pyramidobacter</taxon>
    </lineage>
</organism>
<dbReference type="Proteomes" id="UP000473699">
    <property type="component" value="Unassembled WGS sequence"/>
</dbReference>
<proteinExistence type="predicted"/>
<dbReference type="InterPro" id="IPR027417">
    <property type="entry name" value="P-loop_NTPase"/>
</dbReference>
<dbReference type="Pfam" id="PF13558">
    <property type="entry name" value="SbcC_Walker_B"/>
    <property type="match status" value="1"/>
</dbReference>
<dbReference type="Gene3D" id="3.40.50.300">
    <property type="entry name" value="P-loop containing nucleotide triphosphate hydrolases"/>
    <property type="match status" value="2"/>
</dbReference>